<dbReference type="AlphaFoldDB" id="A0A814CBS0"/>
<proteinExistence type="predicted"/>
<name>A0A814CBS0_9BILA</name>
<accession>A0A814CBS0</accession>
<feature type="non-terminal residue" evidence="1">
    <location>
        <position position="1"/>
    </location>
</feature>
<evidence type="ECO:0000313" key="1">
    <source>
        <dbReference type="EMBL" id="CAF0938082.1"/>
    </source>
</evidence>
<sequence length="552" mass="64897">MNPKSCNNIYTTYSDIEGLFDENGDQVSNYDHGNNYIESNIEQQSIENSPQRVNDDNARLNEVFNEDISLNENISNKREMYAALISLFFNIGESINYDKYFFCARSNPELIQIRFSNCKECNEKASTLYLFDVENQIRRILPKKDLQNVRQRNKDVITDIYDRESFYRDNKSGRTHIYPFDGNYTGKNLRTEQSYNFDLNMAIATKKDFRGVKGETILSGLSFYRPLKCTNIDYMHSSLYGVVYYLINFWISYEYSNKPFSLIKYTKNLNNRLQSIRPFQENPYIPRSIEKFKEWKAHEIQSFVLYYGLFILNGILEVKYYENFILLVIIFENLLARSIEKNNLVIIHDLIIKFVKQSSEIYPPEFMLSGMHELLHLVQCTLDFGPINLVSCFQFEELNRKLKNLIKGKSKIGDEFIGLFTLIQNLESYVSKTSFSNDSVYNFVRKNSKVRCANVKYTNNKEKNLIFVGRKLKKSEFAYSYLVNIGLNISISDVFYKSVNVNMTKFTTINNESKRCDFCVITNNMRYGFIYFLKKSNNTVYAVVRELVKLHN</sequence>
<dbReference type="Proteomes" id="UP000663879">
    <property type="component" value="Unassembled WGS sequence"/>
</dbReference>
<gene>
    <name evidence="1" type="ORF">OXX778_LOCUS13276</name>
</gene>
<protein>
    <submittedName>
        <fullName evidence="1">Uncharacterized protein</fullName>
    </submittedName>
</protein>
<dbReference type="PANTHER" id="PTHR46579:SF1">
    <property type="entry name" value="F5_8 TYPE C DOMAIN-CONTAINING PROTEIN"/>
    <property type="match status" value="1"/>
</dbReference>
<keyword evidence="2" id="KW-1185">Reference proteome</keyword>
<organism evidence="1 2">
    <name type="scientific">Brachionus calyciflorus</name>
    <dbReference type="NCBI Taxonomy" id="104777"/>
    <lineage>
        <taxon>Eukaryota</taxon>
        <taxon>Metazoa</taxon>
        <taxon>Spiralia</taxon>
        <taxon>Gnathifera</taxon>
        <taxon>Rotifera</taxon>
        <taxon>Eurotatoria</taxon>
        <taxon>Monogononta</taxon>
        <taxon>Pseudotrocha</taxon>
        <taxon>Ploima</taxon>
        <taxon>Brachionidae</taxon>
        <taxon>Brachionus</taxon>
    </lineage>
</organism>
<evidence type="ECO:0000313" key="2">
    <source>
        <dbReference type="Proteomes" id="UP000663879"/>
    </source>
</evidence>
<comment type="caution">
    <text evidence="1">The sequence shown here is derived from an EMBL/GenBank/DDBJ whole genome shotgun (WGS) entry which is preliminary data.</text>
</comment>
<reference evidence="1" key="1">
    <citation type="submission" date="2021-02" db="EMBL/GenBank/DDBJ databases">
        <authorList>
            <person name="Nowell W R."/>
        </authorList>
    </citation>
    <scope>NUCLEOTIDE SEQUENCE</scope>
    <source>
        <strain evidence="1">Ploen Becks lab</strain>
    </source>
</reference>
<dbReference type="PANTHER" id="PTHR46579">
    <property type="entry name" value="F5/8 TYPE C DOMAIN-CONTAINING PROTEIN-RELATED"/>
    <property type="match status" value="1"/>
</dbReference>
<dbReference type="EMBL" id="CAJNOC010002524">
    <property type="protein sequence ID" value="CAF0938082.1"/>
    <property type="molecule type" value="Genomic_DNA"/>
</dbReference>
<dbReference type="OrthoDB" id="5987567at2759"/>